<dbReference type="AlphaFoldDB" id="A0A397RWC4"/>
<keyword evidence="6 10" id="KW-0808">Transferase</keyword>
<protein>
    <recommendedName>
        <fullName evidence="4 10">4-alpha-glucanotransferase</fullName>
        <ecNumber evidence="3 10">2.4.1.25</ecNumber>
    </recommendedName>
    <alternativeName>
        <fullName evidence="8 10">Amylomaltase</fullName>
    </alternativeName>
    <alternativeName>
        <fullName evidence="9 10">Disproportionating enzyme</fullName>
    </alternativeName>
</protein>
<sequence length="458" mass="53944">MDFLERCGQHVWQIMPIGPTSYGDSPYQGVSAFAFNPYFIDLELLVEDGLLLEEELPAKKRAYRADYGDLFYNRFNVLRKAFARRKKVQAKFKKFRDEEAYWLKDYAIYMVLKENHNYASWDTWEDDFKYRNPSALAKFEETEKDRILEWQFYQFIFYDQWMRLKKYANAHGVDIMGDMPIYCAYDSVDVWSNPNDFQLDGALKPYAVAGCPPDAFSADGQLWGNPLYNWGRMKQEGYHWWVARVKHALKVFNILRIDHFRGFAGYFSIPYGAPNAKGGHWEDGPRYQLFEKIKQECPNANIVAENLGLLTPDVEELLNQCGFPGMNIFQFEWGDWNYNVPIYKPYPTHNVFYSGTHDNQMITSFYESLDEWHKQKINGLVGINWGDRPNRKIIEWCMRTACDLCIIPLQDYLGLTDEEGRMNIPSKANGNWQYMAKPEDFSIDLTNYITWITKDSNR</sequence>
<keyword evidence="5 10" id="KW-0328">Glycosyltransferase</keyword>
<dbReference type="EC" id="2.4.1.25" evidence="3 10"/>
<evidence type="ECO:0000256" key="10">
    <source>
        <dbReference type="RuleBase" id="RU361207"/>
    </source>
</evidence>
<evidence type="ECO:0000256" key="7">
    <source>
        <dbReference type="ARBA" id="ARBA00023277"/>
    </source>
</evidence>
<dbReference type="PANTHER" id="PTHR32438:SF5">
    <property type="entry name" value="4-ALPHA-GLUCANOTRANSFERASE DPE1, CHLOROPLASTIC_AMYLOPLASTIC"/>
    <property type="match status" value="1"/>
</dbReference>
<evidence type="ECO:0000313" key="11">
    <source>
        <dbReference type="EMBL" id="RIA78483.1"/>
    </source>
</evidence>
<dbReference type="NCBIfam" id="NF011080">
    <property type="entry name" value="PRK14508.1-3"/>
    <property type="match status" value="1"/>
</dbReference>
<evidence type="ECO:0000256" key="5">
    <source>
        <dbReference type="ARBA" id="ARBA00022676"/>
    </source>
</evidence>
<evidence type="ECO:0000256" key="8">
    <source>
        <dbReference type="ARBA" id="ARBA00031423"/>
    </source>
</evidence>
<evidence type="ECO:0000256" key="3">
    <source>
        <dbReference type="ARBA" id="ARBA00012560"/>
    </source>
</evidence>
<evidence type="ECO:0000313" key="12">
    <source>
        <dbReference type="Proteomes" id="UP000266506"/>
    </source>
</evidence>
<evidence type="ECO:0000256" key="1">
    <source>
        <dbReference type="ARBA" id="ARBA00000439"/>
    </source>
</evidence>
<evidence type="ECO:0000256" key="6">
    <source>
        <dbReference type="ARBA" id="ARBA00022679"/>
    </source>
</evidence>
<dbReference type="NCBIfam" id="TIGR00217">
    <property type="entry name" value="malQ"/>
    <property type="match status" value="1"/>
</dbReference>
<dbReference type="InterPro" id="IPR003385">
    <property type="entry name" value="Glyco_hydro_77"/>
</dbReference>
<gene>
    <name evidence="11" type="ORF">EI71_00043</name>
</gene>
<keyword evidence="12" id="KW-1185">Reference proteome</keyword>
<dbReference type="Gene3D" id="3.20.20.80">
    <property type="entry name" value="Glycosidases"/>
    <property type="match status" value="1"/>
</dbReference>
<evidence type="ECO:0000256" key="9">
    <source>
        <dbReference type="ARBA" id="ARBA00031501"/>
    </source>
</evidence>
<comment type="caution">
    <text evidence="11">The sequence shown here is derived from an EMBL/GenBank/DDBJ whole genome shotgun (WGS) entry which is preliminary data.</text>
</comment>
<evidence type="ECO:0000256" key="2">
    <source>
        <dbReference type="ARBA" id="ARBA00005684"/>
    </source>
</evidence>
<dbReference type="GO" id="GO:0005975">
    <property type="term" value="P:carbohydrate metabolic process"/>
    <property type="evidence" value="ECO:0007669"/>
    <property type="project" value="InterPro"/>
</dbReference>
<comment type="catalytic activity">
    <reaction evidence="1 10">
        <text>Transfers a segment of a (1-&gt;4)-alpha-D-glucan to a new position in an acceptor, which may be glucose or a (1-&gt;4)-alpha-D-glucan.</text>
        <dbReference type="EC" id="2.4.1.25"/>
    </reaction>
</comment>
<dbReference type="SUPFAM" id="SSF51445">
    <property type="entry name" value="(Trans)glycosidases"/>
    <property type="match status" value="1"/>
</dbReference>
<dbReference type="Pfam" id="PF02446">
    <property type="entry name" value="Glyco_hydro_77"/>
    <property type="match status" value="1"/>
</dbReference>
<reference evidence="11 12" key="1">
    <citation type="submission" date="2018-08" db="EMBL/GenBank/DDBJ databases">
        <title>Genomic Encyclopedia of Archaeal and Bacterial Type Strains, Phase II (KMG-II): from individual species to whole genera.</title>
        <authorList>
            <person name="Goeker M."/>
        </authorList>
    </citation>
    <scope>NUCLEOTIDE SEQUENCE [LARGE SCALE GENOMIC DNA]</scope>
    <source>
        <strain evidence="11 12">ATCC 27112</strain>
    </source>
</reference>
<dbReference type="InterPro" id="IPR017853">
    <property type="entry name" value="GH"/>
</dbReference>
<dbReference type="PANTHER" id="PTHR32438">
    <property type="entry name" value="4-ALPHA-GLUCANOTRANSFERASE DPE1, CHLOROPLASTIC/AMYLOPLASTIC"/>
    <property type="match status" value="1"/>
</dbReference>
<evidence type="ECO:0000256" key="4">
    <source>
        <dbReference type="ARBA" id="ARBA00020295"/>
    </source>
</evidence>
<keyword evidence="7 10" id="KW-0119">Carbohydrate metabolism</keyword>
<comment type="similarity">
    <text evidence="2 10">Belongs to the disproportionating enzyme family.</text>
</comment>
<dbReference type="Proteomes" id="UP000266506">
    <property type="component" value="Unassembled WGS sequence"/>
</dbReference>
<dbReference type="GO" id="GO:0004134">
    <property type="term" value="F:4-alpha-glucanotransferase activity"/>
    <property type="evidence" value="ECO:0007669"/>
    <property type="project" value="UniProtKB-EC"/>
</dbReference>
<dbReference type="InParanoid" id="A0A397RWC4"/>
<name>A0A397RWC4_9MOLU</name>
<dbReference type="EMBL" id="QXEV01000001">
    <property type="protein sequence ID" value="RIA78483.1"/>
    <property type="molecule type" value="Genomic_DNA"/>
</dbReference>
<organism evidence="11 12">
    <name type="scientific">Anaeroplasma bactoclasticum</name>
    <dbReference type="NCBI Taxonomy" id="2088"/>
    <lineage>
        <taxon>Bacteria</taxon>
        <taxon>Bacillati</taxon>
        <taxon>Mycoplasmatota</taxon>
        <taxon>Mollicutes</taxon>
        <taxon>Anaeroplasmatales</taxon>
        <taxon>Anaeroplasmataceae</taxon>
        <taxon>Anaeroplasma</taxon>
    </lineage>
</organism>
<accession>A0A397RWC4</accession>
<proteinExistence type="inferred from homology"/>